<evidence type="ECO:0000256" key="5">
    <source>
        <dbReference type="ARBA" id="ARBA00023004"/>
    </source>
</evidence>
<dbReference type="AlphaFoldDB" id="A0AB34JU94"/>
<dbReference type="PANTHER" id="PTHR10869:SF246">
    <property type="entry name" value="TRANSMEMBRANE PROLYL 4-HYDROXYLASE"/>
    <property type="match status" value="1"/>
</dbReference>
<evidence type="ECO:0000256" key="4">
    <source>
        <dbReference type="ARBA" id="ARBA00023002"/>
    </source>
</evidence>
<comment type="cofactor">
    <cofactor evidence="1">
        <name>L-ascorbate</name>
        <dbReference type="ChEBI" id="CHEBI:38290"/>
    </cofactor>
</comment>
<evidence type="ECO:0000313" key="9">
    <source>
        <dbReference type="Proteomes" id="UP001515480"/>
    </source>
</evidence>
<dbReference type="GO" id="GO:0031418">
    <property type="term" value="F:L-ascorbic acid binding"/>
    <property type="evidence" value="ECO:0007669"/>
    <property type="project" value="InterPro"/>
</dbReference>
<name>A0AB34JU94_PRYPA</name>
<dbReference type="PANTHER" id="PTHR10869">
    <property type="entry name" value="PROLYL 4-HYDROXYLASE ALPHA SUBUNIT"/>
    <property type="match status" value="1"/>
</dbReference>
<feature type="signal peptide" evidence="6">
    <location>
        <begin position="1"/>
        <end position="16"/>
    </location>
</feature>
<sequence length="338" mass="37540">MIRVLSLLLLPHLRNAETMSLRDQCDVWRQVGECARVPALMLVSCAGVCEPHEITCSRPPPADYEHELCAKLAARGECFSRPPSFLAQCFRACAMEDPDRTLRTLAREIENSVPFPRDSPLAAAQFDGAGEVVSEDRSMNASVLHESPRIVQLHDLVSQEEATAILKLAKPLLRASPTGANDKGYAATVRTSSSAVLLEGNQEESVQAVRKRIANLTGYPLANLEPLQLVRYLPGQQYEAHNDFFDACDVREIFRGGERRVTVLVYLNAVPEDGGGGTFFPELGVRVQPKRNGAIYFENYLESSPRRGNPRCLHQGEAPTRSTKWAVNVWIRARAFRL</sequence>
<keyword evidence="6" id="KW-0732">Signal</keyword>
<keyword evidence="9" id="KW-1185">Reference proteome</keyword>
<reference evidence="8 9" key="1">
    <citation type="journal article" date="2024" name="Science">
        <title>Giant polyketide synthase enzymes in the biosynthesis of giant marine polyether toxins.</title>
        <authorList>
            <person name="Fallon T.R."/>
            <person name="Shende V.V."/>
            <person name="Wierzbicki I.H."/>
            <person name="Pendleton A.L."/>
            <person name="Watervoot N.F."/>
            <person name="Auber R.P."/>
            <person name="Gonzalez D.J."/>
            <person name="Wisecaver J.H."/>
            <person name="Moore B.S."/>
        </authorList>
    </citation>
    <scope>NUCLEOTIDE SEQUENCE [LARGE SCALE GENOMIC DNA]</scope>
    <source>
        <strain evidence="8 9">12B1</strain>
    </source>
</reference>
<keyword evidence="3" id="KW-0223">Dioxygenase</keyword>
<dbReference type="InterPro" id="IPR045054">
    <property type="entry name" value="P4HA-like"/>
</dbReference>
<dbReference type="SMART" id="SM00702">
    <property type="entry name" value="P4Hc"/>
    <property type="match status" value="1"/>
</dbReference>
<evidence type="ECO:0000259" key="7">
    <source>
        <dbReference type="PROSITE" id="PS51471"/>
    </source>
</evidence>
<dbReference type="PROSITE" id="PS51471">
    <property type="entry name" value="FE2OG_OXY"/>
    <property type="match status" value="1"/>
</dbReference>
<dbReference type="GO" id="GO:0005506">
    <property type="term" value="F:iron ion binding"/>
    <property type="evidence" value="ECO:0007669"/>
    <property type="project" value="InterPro"/>
</dbReference>
<gene>
    <name evidence="8" type="ORF">AB1Y20_019409</name>
</gene>
<dbReference type="InterPro" id="IPR006620">
    <property type="entry name" value="Pro_4_hyd_alph"/>
</dbReference>
<evidence type="ECO:0000256" key="2">
    <source>
        <dbReference type="ARBA" id="ARBA00022723"/>
    </source>
</evidence>
<evidence type="ECO:0000256" key="1">
    <source>
        <dbReference type="ARBA" id="ARBA00001961"/>
    </source>
</evidence>
<protein>
    <recommendedName>
        <fullName evidence="7">Fe2OG dioxygenase domain-containing protein</fullName>
    </recommendedName>
</protein>
<proteinExistence type="predicted"/>
<dbReference type="Proteomes" id="UP001515480">
    <property type="component" value="Unassembled WGS sequence"/>
</dbReference>
<keyword evidence="2" id="KW-0479">Metal-binding</keyword>
<keyword evidence="4" id="KW-0560">Oxidoreductase</keyword>
<accession>A0AB34JU94</accession>
<feature type="chain" id="PRO_5044209743" description="Fe2OG dioxygenase domain-containing protein" evidence="6">
    <location>
        <begin position="17"/>
        <end position="338"/>
    </location>
</feature>
<comment type="caution">
    <text evidence="8">The sequence shown here is derived from an EMBL/GenBank/DDBJ whole genome shotgun (WGS) entry which is preliminary data.</text>
</comment>
<keyword evidence="5" id="KW-0408">Iron</keyword>
<evidence type="ECO:0000313" key="8">
    <source>
        <dbReference type="EMBL" id="KAL1524516.1"/>
    </source>
</evidence>
<evidence type="ECO:0000256" key="3">
    <source>
        <dbReference type="ARBA" id="ARBA00022964"/>
    </source>
</evidence>
<dbReference type="Pfam" id="PF13640">
    <property type="entry name" value="2OG-FeII_Oxy_3"/>
    <property type="match status" value="1"/>
</dbReference>
<dbReference type="GO" id="GO:0004656">
    <property type="term" value="F:procollagen-proline 4-dioxygenase activity"/>
    <property type="evidence" value="ECO:0007669"/>
    <property type="project" value="TreeGrafter"/>
</dbReference>
<dbReference type="InterPro" id="IPR005123">
    <property type="entry name" value="Oxoglu/Fe-dep_dioxygenase_dom"/>
</dbReference>
<dbReference type="InterPro" id="IPR044862">
    <property type="entry name" value="Pro_4_hyd_alph_FE2OG_OXY"/>
</dbReference>
<evidence type="ECO:0000256" key="6">
    <source>
        <dbReference type="SAM" id="SignalP"/>
    </source>
</evidence>
<dbReference type="EMBL" id="JBGBPQ010000005">
    <property type="protein sequence ID" value="KAL1524516.1"/>
    <property type="molecule type" value="Genomic_DNA"/>
</dbReference>
<dbReference type="GO" id="GO:0005783">
    <property type="term" value="C:endoplasmic reticulum"/>
    <property type="evidence" value="ECO:0007669"/>
    <property type="project" value="TreeGrafter"/>
</dbReference>
<feature type="domain" description="Fe2OG dioxygenase" evidence="7">
    <location>
        <begin position="223"/>
        <end position="333"/>
    </location>
</feature>
<dbReference type="Gene3D" id="2.60.120.620">
    <property type="entry name" value="q2cbj1_9rhob like domain"/>
    <property type="match status" value="1"/>
</dbReference>
<organism evidence="8 9">
    <name type="scientific">Prymnesium parvum</name>
    <name type="common">Toxic golden alga</name>
    <dbReference type="NCBI Taxonomy" id="97485"/>
    <lineage>
        <taxon>Eukaryota</taxon>
        <taxon>Haptista</taxon>
        <taxon>Haptophyta</taxon>
        <taxon>Prymnesiophyceae</taxon>
        <taxon>Prymnesiales</taxon>
        <taxon>Prymnesiaceae</taxon>
        <taxon>Prymnesium</taxon>
    </lineage>
</organism>